<dbReference type="Proteomes" id="UP000694410">
    <property type="component" value="Unplaced"/>
</dbReference>
<evidence type="ECO:0000313" key="2">
    <source>
        <dbReference type="Proteomes" id="UP000694410"/>
    </source>
</evidence>
<accession>A0A8C0U7C9</accession>
<protein>
    <submittedName>
        <fullName evidence="1">Uncharacterized protein</fullName>
    </submittedName>
</protein>
<organism evidence="1 2">
    <name type="scientific">Cyanistes caeruleus</name>
    <name type="common">Eurasian blue tit</name>
    <name type="synonym">Parus caeruleus</name>
    <dbReference type="NCBI Taxonomy" id="156563"/>
    <lineage>
        <taxon>Eukaryota</taxon>
        <taxon>Metazoa</taxon>
        <taxon>Chordata</taxon>
        <taxon>Craniata</taxon>
        <taxon>Vertebrata</taxon>
        <taxon>Euteleostomi</taxon>
        <taxon>Archelosauria</taxon>
        <taxon>Archosauria</taxon>
        <taxon>Dinosauria</taxon>
        <taxon>Saurischia</taxon>
        <taxon>Theropoda</taxon>
        <taxon>Coelurosauria</taxon>
        <taxon>Aves</taxon>
        <taxon>Neognathae</taxon>
        <taxon>Neoaves</taxon>
        <taxon>Telluraves</taxon>
        <taxon>Australaves</taxon>
        <taxon>Passeriformes</taxon>
        <taxon>Paridae</taxon>
        <taxon>Cyanistes</taxon>
    </lineage>
</organism>
<proteinExistence type="predicted"/>
<reference evidence="1" key="2">
    <citation type="submission" date="2025-09" db="UniProtKB">
        <authorList>
            <consortium name="Ensembl"/>
        </authorList>
    </citation>
    <scope>IDENTIFICATION</scope>
</reference>
<keyword evidence="2" id="KW-1185">Reference proteome</keyword>
<evidence type="ECO:0000313" key="1">
    <source>
        <dbReference type="Ensembl" id="ENSCCEP00000003514.1"/>
    </source>
</evidence>
<name>A0A8C0U7C9_CYACU</name>
<sequence>MACCLPCLCCLPTQHCAGGVGDCLQDHLCQGDCQQVHLCQGDCQQVHLCQEDCLQVRLCQEDCLQDHLCQGDCQQVHLCQGDCQQVRLCQGDCQQDHLCQGDRREDCHQGDHVELSGEHLWLTGRDTIRSPAPCCSLSPVPTESWPQWGLGTAATESPFLRSQQQACPAPACSVHLTEKKHLGGI</sequence>
<dbReference type="Ensembl" id="ENSCCET00000005839.1">
    <property type="protein sequence ID" value="ENSCCEP00000003514.1"/>
    <property type="gene ID" value="ENSCCEG00000003887.1"/>
</dbReference>
<reference evidence="1" key="1">
    <citation type="submission" date="2025-08" db="UniProtKB">
        <authorList>
            <consortium name="Ensembl"/>
        </authorList>
    </citation>
    <scope>IDENTIFICATION</scope>
</reference>
<dbReference type="AlphaFoldDB" id="A0A8C0U7C9"/>